<dbReference type="RefSeq" id="WP_190478208.1">
    <property type="nucleotide sequence ID" value="NZ_JACJSG010000051.1"/>
</dbReference>
<name>A0ABR8DFE7_9NOST</name>
<evidence type="ECO:0000313" key="2">
    <source>
        <dbReference type="Proteomes" id="UP000661112"/>
    </source>
</evidence>
<sequence length="68" mass="7352">MLVKSVISYQLSVISQPGRMMGDKEAPPYLSTNCGGVSPTYLSTGGFNEHICFPHELLNEPAPTTVHC</sequence>
<evidence type="ECO:0000313" key="1">
    <source>
        <dbReference type="EMBL" id="MBD2504428.1"/>
    </source>
</evidence>
<reference evidence="1 2" key="1">
    <citation type="journal article" date="2020" name="ISME J.">
        <title>Comparative genomics reveals insights into cyanobacterial evolution and habitat adaptation.</title>
        <authorList>
            <person name="Chen M.Y."/>
            <person name="Teng W.K."/>
            <person name="Zhao L."/>
            <person name="Hu C.X."/>
            <person name="Zhou Y.K."/>
            <person name="Han B.P."/>
            <person name="Song L.R."/>
            <person name="Shu W.S."/>
        </authorList>
    </citation>
    <scope>NUCLEOTIDE SEQUENCE [LARGE SCALE GENOMIC DNA]</scope>
    <source>
        <strain evidence="1 2">FACHB-119</strain>
    </source>
</reference>
<dbReference type="Proteomes" id="UP000661112">
    <property type="component" value="Unassembled WGS sequence"/>
</dbReference>
<comment type="caution">
    <text evidence="1">The sequence shown here is derived from an EMBL/GenBank/DDBJ whole genome shotgun (WGS) entry which is preliminary data.</text>
</comment>
<proteinExistence type="predicted"/>
<gene>
    <name evidence="1" type="ORF">H6G83_28120</name>
</gene>
<organism evidence="1 2">
    <name type="scientific">Anabaena azotica FACHB-119</name>
    <dbReference type="NCBI Taxonomy" id="947527"/>
    <lineage>
        <taxon>Bacteria</taxon>
        <taxon>Bacillati</taxon>
        <taxon>Cyanobacteriota</taxon>
        <taxon>Cyanophyceae</taxon>
        <taxon>Nostocales</taxon>
        <taxon>Nostocaceae</taxon>
        <taxon>Anabaena</taxon>
        <taxon>Anabaena azotica</taxon>
    </lineage>
</organism>
<accession>A0ABR8DFE7</accession>
<dbReference type="EMBL" id="JACJSG010000051">
    <property type="protein sequence ID" value="MBD2504428.1"/>
    <property type="molecule type" value="Genomic_DNA"/>
</dbReference>
<protein>
    <submittedName>
        <fullName evidence="1">Uncharacterized protein</fullName>
    </submittedName>
</protein>
<keyword evidence="2" id="KW-1185">Reference proteome</keyword>